<comment type="caution">
    <text evidence="1">The sequence shown here is derived from an EMBL/GenBank/DDBJ whole genome shotgun (WGS) entry which is preliminary data.</text>
</comment>
<keyword evidence="2" id="KW-1185">Reference proteome</keyword>
<dbReference type="Proteomes" id="UP000662314">
    <property type="component" value="Unassembled WGS sequence"/>
</dbReference>
<accession>A0A8J7I143</accession>
<evidence type="ECO:0000313" key="2">
    <source>
        <dbReference type="Proteomes" id="UP000662314"/>
    </source>
</evidence>
<sequence>MPLIKNPPASVSQPGELVIRVHLPIKCSRLHQRLPDKYFIIMVVSGVQHKKTVSVSELRKLVLKEQFSQVKLYSLDKNACIGSCYSTLKKTLAGINQLGNLKIKVHLPIKCSVRMPTNPDKVVEAEKARQLSLETFDSRMHLRYQKEQKIDLKLSRFKLDLGGEQEKL</sequence>
<protein>
    <submittedName>
        <fullName evidence="1">Uncharacterized protein</fullName>
    </submittedName>
</protein>
<reference evidence="1 2" key="1">
    <citation type="journal article" date="2021" name="Int. J. Syst. Evol. Microbiol.">
        <title>Amazonocrinis nigriterrae gen. nov., sp. nov., Atlanticothrix silvestris gen. nov., sp. nov. and Dendronalium phyllosphericum gen. nov., sp. nov., nostocacean cyanobacteria from Brazilian environments.</title>
        <authorList>
            <person name="Alvarenga D.O."/>
            <person name="Andreote A.P.D."/>
            <person name="Branco L.H.Z."/>
            <person name="Delbaje E."/>
            <person name="Cruz R.B."/>
            <person name="Varani A.M."/>
            <person name="Fiore M.F."/>
        </authorList>
    </citation>
    <scope>NUCLEOTIDE SEQUENCE [LARGE SCALE GENOMIC DNA]</scope>
    <source>
        <strain evidence="1 2">CENA369</strain>
    </source>
</reference>
<name>A0A8J7I143_9NOST</name>
<dbReference type="AlphaFoldDB" id="A0A8J7I143"/>
<dbReference type="EMBL" id="JAECZA010000009">
    <property type="protein sequence ID" value="MBH8572223.1"/>
    <property type="molecule type" value="Genomic_DNA"/>
</dbReference>
<evidence type="ECO:0000313" key="1">
    <source>
        <dbReference type="EMBL" id="MBH8572223.1"/>
    </source>
</evidence>
<dbReference type="RefSeq" id="WP_214431050.1">
    <property type="nucleotide sequence ID" value="NZ_CAWPUQ010000328.1"/>
</dbReference>
<organism evidence="1 2">
    <name type="scientific">Dendronalium phyllosphericum CENA369</name>
    <dbReference type="NCBI Taxonomy" id="1725256"/>
    <lineage>
        <taxon>Bacteria</taxon>
        <taxon>Bacillati</taxon>
        <taxon>Cyanobacteriota</taxon>
        <taxon>Cyanophyceae</taxon>
        <taxon>Nostocales</taxon>
        <taxon>Nostocaceae</taxon>
        <taxon>Dendronalium</taxon>
        <taxon>Dendronalium phyllosphericum</taxon>
    </lineage>
</organism>
<proteinExistence type="predicted"/>
<gene>
    <name evidence="1" type="ORF">I8752_04070</name>
</gene>